<name>A0ABM1BKM1_LIMPO</name>
<dbReference type="Gene3D" id="1.20.58.740">
    <property type="match status" value="1"/>
</dbReference>
<organism evidence="5 6">
    <name type="scientific">Limulus polyphemus</name>
    <name type="common">Atlantic horseshoe crab</name>
    <dbReference type="NCBI Taxonomy" id="6850"/>
    <lineage>
        <taxon>Eukaryota</taxon>
        <taxon>Metazoa</taxon>
        <taxon>Ecdysozoa</taxon>
        <taxon>Arthropoda</taxon>
        <taxon>Chelicerata</taxon>
        <taxon>Merostomata</taxon>
        <taxon>Xiphosura</taxon>
        <taxon>Limulidae</taxon>
        <taxon>Limulus</taxon>
    </lineage>
</organism>
<dbReference type="InterPro" id="IPR043162">
    <property type="entry name" value="DOCK_C_lobe_C"/>
</dbReference>
<comment type="similarity">
    <text evidence="2">Belongs to the DOCK family.</text>
</comment>
<dbReference type="Gene3D" id="1.25.40.410">
    <property type="match status" value="1"/>
</dbReference>
<evidence type="ECO:0000256" key="3">
    <source>
        <dbReference type="SAM" id="MobiDB-lite"/>
    </source>
</evidence>
<feature type="region of interest" description="Disordered" evidence="3">
    <location>
        <begin position="1010"/>
        <end position="1143"/>
    </location>
</feature>
<dbReference type="InterPro" id="IPR046773">
    <property type="entry name" value="DOCKER_Lobe_C"/>
</dbReference>
<dbReference type="InterPro" id="IPR026791">
    <property type="entry name" value="DOCK"/>
</dbReference>
<dbReference type="InterPro" id="IPR046769">
    <property type="entry name" value="DOCKER_Lobe_A"/>
</dbReference>
<dbReference type="PANTHER" id="PTHR45653:SF10">
    <property type="entry name" value="MYOBLAST CITY, ISOFORM B"/>
    <property type="match status" value="1"/>
</dbReference>
<feature type="domain" description="DOCKER" evidence="4">
    <location>
        <begin position="468"/>
        <end position="881"/>
    </location>
</feature>
<dbReference type="RefSeq" id="XP_013783876.1">
    <property type="nucleotide sequence ID" value="XM_013928422.2"/>
</dbReference>
<feature type="compositionally biased region" description="Polar residues" evidence="3">
    <location>
        <begin position="968"/>
        <end position="986"/>
    </location>
</feature>
<evidence type="ECO:0000256" key="1">
    <source>
        <dbReference type="ARBA" id="ARBA00022658"/>
    </source>
</evidence>
<sequence>LNEGRGKEQFELILRQLLTSITAMMTYDTDKTLTVQAACLKYIPCTITDLLLVYDAEELSYIMVSLISNIALDRLTPQKMNCVNDIIFSDLFKIPECRKILLPIINDHVCRLLEKQERKEETDICVKILSDILTVLHNRGVEETYQDIADLMLSVLRTVIQSVIAMERDQSLVGNLVAVMLAILRQMTPAHYNQYINHFVTRTDLIDFLMEILLVFRDLVSKNVYQKDWNEMIMLQNSIILKALRYFSHTLRDYLTNPFEYQVWNNFFHCAISFLTQDALQLENFFPNKRNKIISRYKDMRRETGFEIRSMWFNLGQHKIRFVPEMIGPFLEMTLIPEAELRKATIPIFFDMMQCEFYLPRVTTLSYHDDIHIHNRGIKGNFHEFENEMITKLDMLVGGGRGDEQYKQLFFELIGGLCENHSTMNEQGIKFVKTVVRLMKRLLEYRDIITDENKENRMICILNLLEFYNEINRKEMYIRYLYKLCNLHLDCENYIEAAFTLKLHAELLNWYDKPLPHILKNEEYPHCETHRELKERLYCDIINYFDKGKLWEAGLTLCKELAQQYENEMFDYNQLSDLLKQMATFYDNIMKQVRPEPEYFRVAYFGRGFPAFLQNKVFVYRGKEYERLSDFSNRLLNQFPNAQIMNKLDSPGEEISESLLQYLQINKIDPVMQEQDRFHGKLVHDQILKYYKVNEVQKFTYSRPVRKGEKDSDNEFATMWLKRTYLVTSYHLPGILCWFPVTNSEDMEISPLENAIETMETTNRRIRDMIVQHHADPALPINPLSMLLNGVVDAAVMGGIINYEKAFFNDEYLEKNPTRRGKEGIQKLKDLIACQIPLLEAGIALHGQKAPESLQPFHDHMEESFSNLRKHVEEKYGKRSSPTELHERIAVTMRRKKSSVSQGTPNSNRSSDVSLNSSEPSRKTLSTISSASSTNKMAATLTSRAQSVWVKPGSPSPTKTHGKKNRESTTITLRRSSGASVSCPSENHSHSLWYDTTGNKTDGPVIELSEQLTPHRPLRSEADKRLSRPSSGHFRSKTPQSQTIHSPPLLTSEEVDDKPPPLPQKQAYADYTNITDDMHMSPRKSSLFSSARLKNKPPPPLPVKAGTPPAVPRKPKRPLPEAPMSETVELPKKSPQVSDISGS</sequence>
<protein>
    <submittedName>
        <fullName evidence="6">Dedicator of cytokinesis protein 1-like</fullName>
    </submittedName>
</protein>
<dbReference type="GeneID" id="106468024"/>
<dbReference type="PROSITE" id="PS51651">
    <property type="entry name" value="DOCKER"/>
    <property type="match status" value="1"/>
</dbReference>
<evidence type="ECO:0000313" key="5">
    <source>
        <dbReference type="Proteomes" id="UP000694941"/>
    </source>
</evidence>
<gene>
    <name evidence="6" type="primary">LOC106468024</name>
</gene>
<dbReference type="Pfam" id="PF20421">
    <property type="entry name" value="DHR-2_Lobe_C"/>
    <property type="match status" value="1"/>
</dbReference>
<dbReference type="InterPro" id="IPR056372">
    <property type="entry name" value="TPR_DOCK"/>
</dbReference>
<feature type="compositionally biased region" description="Low complexity" evidence="3">
    <location>
        <begin position="906"/>
        <end position="918"/>
    </location>
</feature>
<feature type="region of interest" description="Disordered" evidence="3">
    <location>
        <begin position="873"/>
        <end position="989"/>
    </location>
</feature>
<proteinExistence type="inferred from homology"/>
<reference evidence="6" key="1">
    <citation type="submission" date="2025-08" db="UniProtKB">
        <authorList>
            <consortium name="RefSeq"/>
        </authorList>
    </citation>
    <scope>IDENTIFICATION</scope>
    <source>
        <tissue evidence="6">Muscle</tissue>
    </source>
</reference>
<dbReference type="InterPro" id="IPR046770">
    <property type="entry name" value="DOCKER_Lobe_B"/>
</dbReference>
<dbReference type="Pfam" id="PF20422">
    <property type="entry name" value="DHR-2_Lobe_B"/>
    <property type="match status" value="1"/>
</dbReference>
<keyword evidence="1" id="KW-0344">Guanine-nucleotide releasing factor</keyword>
<dbReference type="CDD" id="cd11697">
    <property type="entry name" value="DHR2_DOCK_A"/>
    <property type="match status" value="1"/>
</dbReference>
<evidence type="ECO:0000259" key="4">
    <source>
        <dbReference type="PROSITE" id="PS51651"/>
    </source>
</evidence>
<dbReference type="Pfam" id="PF23554">
    <property type="entry name" value="TPR_DOCK"/>
    <property type="match status" value="1"/>
</dbReference>
<feature type="non-terminal residue" evidence="6">
    <location>
        <position position="1"/>
    </location>
</feature>
<accession>A0ABM1BKM1</accession>
<dbReference type="InterPro" id="IPR043161">
    <property type="entry name" value="DOCK_C_lobe_A"/>
</dbReference>
<dbReference type="Pfam" id="PF06920">
    <property type="entry name" value="DHR-2_Lobe_A"/>
    <property type="match status" value="1"/>
</dbReference>
<dbReference type="PANTHER" id="PTHR45653">
    <property type="entry name" value="DEDICATOR OF CYTOKINESIS"/>
    <property type="match status" value="1"/>
</dbReference>
<keyword evidence="5" id="KW-1185">Reference proteome</keyword>
<feature type="compositionally biased region" description="Polar residues" evidence="3">
    <location>
        <begin position="923"/>
        <end position="946"/>
    </location>
</feature>
<dbReference type="InterPro" id="IPR027357">
    <property type="entry name" value="DOCKER_dom"/>
</dbReference>
<evidence type="ECO:0000256" key="2">
    <source>
        <dbReference type="PROSITE-ProRule" id="PRU00984"/>
    </source>
</evidence>
<evidence type="ECO:0000313" key="6">
    <source>
        <dbReference type="RefSeq" id="XP_013783876.1"/>
    </source>
</evidence>
<dbReference type="Proteomes" id="UP000694941">
    <property type="component" value="Unplaced"/>
</dbReference>